<dbReference type="EMBL" id="JADWDJ010000006">
    <property type="protein sequence ID" value="KAG5280294.1"/>
    <property type="molecule type" value="Genomic_DNA"/>
</dbReference>
<dbReference type="Proteomes" id="UP000823561">
    <property type="component" value="Chromosome 6"/>
</dbReference>
<organism evidence="1 2">
    <name type="scientific">Alosa alosa</name>
    <name type="common">allis shad</name>
    <dbReference type="NCBI Taxonomy" id="278164"/>
    <lineage>
        <taxon>Eukaryota</taxon>
        <taxon>Metazoa</taxon>
        <taxon>Chordata</taxon>
        <taxon>Craniata</taxon>
        <taxon>Vertebrata</taxon>
        <taxon>Euteleostomi</taxon>
        <taxon>Actinopterygii</taxon>
        <taxon>Neopterygii</taxon>
        <taxon>Teleostei</taxon>
        <taxon>Clupei</taxon>
        <taxon>Clupeiformes</taxon>
        <taxon>Clupeoidei</taxon>
        <taxon>Clupeidae</taxon>
        <taxon>Alosa</taxon>
    </lineage>
</organism>
<dbReference type="AlphaFoldDB" id="A0AAV6GZ06"/>
<accession>A0AAV6GZ06</accession>
<name>A0AAV6GZ06_9TELE</name>
<reference evidence="1" key="1">
    <citation type="submission" date="2020-10" db="EMBL/GenBank/DDBJ databases">
        <title>Chromosome-scale genome assembly of the Allis shad, Alosa alosa.</title>
        <authorList>
            <person name="Margot Z."/>
            <person name="Christophe K."/>
            <person name="Cabau C."/>
            <person name="Louis A."/>
            <person name="Berthelot C."/>
            <person name="Parey E."/>
            <person name="Roest Crollius H."/>
            <person name="Montfort J."/>
            <person name="Robinson-Rechavi M."/>
            <person name="Bucao C."/>
            <person name="Bouchez O."/>
            <person name="Gislard M."/>
            <person name="Lluch J."/>
            <person name="Milhes M."/>
            <person name="Lampietro C."/>
            <person name="Lopez Roques C."/>
            <person name="Donnadieu C."/>
            <person name="Braasch I."/>
            <person name="Desvignes T."/>
            <person name="Postlethwait J."/>
            <person name="Bobe J."/>
            <person name="Guiguen Y."/>
        </authorList>
    </citation>
    <scope>NUCLEOTIDE SEQUENCE</scope>
    <source>
        <strain evidence="1">M-15738</strain>
        <tissue evidence="1">Blood</tissue>
    </source>
</reference>
<evidence type="ECO:0000313" key="2">
    <source>
        <dbReference type="Proteomes" id="UP000823561"/>
    </source>
</evidence>
<sequence>MVMVCKGHGQEDGFPVLAACSVDMLLLWHRAPGPRQKPCGTNGIKEHDSPFTQSKVTHQTPAELVFDHASFLPGMSNKPWCDVASPDWLAEPCPCCRDD</sequence>
<keyword evidence="2" id="KW-1185">Reference proteome</keyword>
<protein>
    <submittedName>
        <fullName evidence="1">Uncharacterized protein</fullName>
    </submittedName>
</protein>
<evidence type="ECO:0000313" key="1">
    <source>
        <dbReference type="EMBL" id="KAG5280294.1"/>
    </source>
</evidence>
<comment type="caution">
    <text evidence="1">The sequence shown here is derived from an EMBL/GenBank/DDBJ whole genome shotgun (WGS) entry which is preliminary data.</text>
</comment>
<proteinExistence type="predicted"/>
<gene>
    <name evidence="1" type="ORF">AALO_G00087380</name>
</gene>